<feature type="compositionally biased region" description="Low complexity" evidence="8">
    <location>
        <begin position="562"/>
        <end position="572"/>
    </location>
</feature>
<dbReference type="GO" id="GO:0010468">
    <property type="term" value="P:regulation of gene expression"/>
    <property type="evidence" value="ECO:0007669"/>
    <property type="project" value="UniProtKB-ARBA"/>
</dbReference>
<dbReference type="InterPro" id="IPR027417">
    <property type="entry name" value="P-loop_NTPase"/>
</dbReference>
<feature type="non-terminal residue" evidence="13">
    <location>
        <position position="585"/>
    </location>
</feature>
<evidence type="ECO:0000256" key="2">
    <source>
        <dbReference type="ARBA" id="ARBA00022741"/>
    </source>
</evidence>
<dbReference type="InterPro" id="IPR001650">
    <property type="entry name" value="Helicase_C-like"/>
</dbReference>
<dbReference type="GO" id="GO:0005524">
    <property type="term" value="F:ATP binding"/>
    <property type="evidence" value="ECO:0007669"/>
    <property type="project" value="UniProtKB-KW"/>
</dbReference>
<evidence type="ECO:0000256" key="7">
    <source>
        <dbReference type="RuleBase" id="RU000492"/>
    </source>
</evidence>
<feature type="region of interest" description="Disordered" evidence="8">
    <location>
        <begin position="453"/>
        <end position="541"/>
    </location>
</feature>
<dbReference type="InterPro" id="IPR014014">
    <property type="entry name" value="RNA_helicase_DEAD_Q_motif"/>
</dbReference>
<dbReference type="PROSITE" id="PS00039">
    <property type="entry name" value="DEAD_ATP_HELICASE"/>
    <property type="match status" value="1"/>
</dbReference>
<dbReference type="PROSITE" id="PS51195">
    <property type="entry name" value="Q_MOTIF"/>
    <property type="match status" value="1"/>
</dbReference>
<proteinExistence type="inferred from homology"/>
<sequence length="585" mass="64839">MEDPIKSFTDLKLNPWLIRQCQTIGVKTPTEIQKAIIPHVLNDEDCIGCAKTGSGKTLAFALPILQKWCEDPYGIFALVLTPTRELAYQIGDQFLVLGKVMNLRVSIITGGMDMVDQGKELAKKPHIVIATPGRLADHLDTCNTFSLNRIKFLVLDEADRLLSGIFDEQMRTIFGAVPKQKQTLLFSATMTDTLEQVKSITKKQVFVWESKQDVATVEELDQYYVLCPYDVKDGYLVETVRLYREKSPRGAIVIFTDTCRSCQVLTMMLNDIGLETVGLHGMISQRQRLAALSQFKSNVVKILVATDVASRGLDIAGVELVVNYNIPPAPKDYIHRVGRTARAGRYGNAISLVTPYDISLLKDIETAVGAKLEEFSVNGKKVSEIYMQVSVTRREAEIRLDETEFNSKKMINKRKKLILAGKTEEEADEIIARIEEKNALRLEKRKYAATIEAKGKKRKNDGDEGRLSGGKKMKKVGDSESHLEGKKMKKVGDEKSNLSKVGKMKKVGKNEARLSEGKMKKIDGGDIGGKKKKIDEGGGGKKKVSVIIEPIKLGKKKKLKTKMGGTPKVAGKNVKKSSESGSVSK</sequence>
<reference evidence="13" key="1">
    <citation type="submission" date="2025-08" db="UniProtKB">
        <authorList>
            <consortium name="RefSeq"/>
        </authorList>
    </citation>
    <scope>IDENTIFICATION</scope>
</reference>
<dbReference type="GO" id="GO:0003676">
    <property type="term" value="F:nucleic acid binding"/>
    <property type="evidence" value="ECO:0007669"/>
    <property type="project" value="InterPro"/>
</dbReference>
<keyword evidence="3 7" id="KW-0378">Hydrolase</keyword>
<feature type="domain" description="Helicase ATP-binding" evidence="9">
    <location>
        <begin position="37"/>
        <end position="208"/>
    </location>
</feature>
<dbReference type="PROSITE" id="PS51194">
    <property type="entry name" value="HELICASE_CTER"/>
    <property type="match status" value="1"/>
</dbReference>
<keyword evidence="5 7" id="KW-0067">ATP-binding</keyword>
<dbReference type="RefSeq" id="XP_026688251.1">
    <property type="nucleotide sequence ID" value="XM_026832450.1"/>
</dbReference>
<dbReference type="GO" id="GO:0005829">
    <property type="term" value="C:cytosol"/>
    <property type="evidence" value="ECO:0007669"/>
    <property type="project" value="TreeGrafter"/>
</dbReference>
<evidence type="ECO:0000259" key="11">
    <source>
        <dbReference type="PROSITE" id="PS51195"/>
    </source>
</evidence>
<dbReference type="CDD" id="cd18787">
    <property type="entry name" value="SF2_C_DEAD"/>
    <property type="match status" value="1"/>
</dbReference>
<dbReference type="GO" id="GO:0016787">
    <property type="term" value="F:hydrolase activity"/>
    <property type="evidence" value="ECO:0007669"/>
    <property type="project" value="UniProtKB-KW"/>
</dbReference>
<dbReference type="KEGG" id="dci:103522094"/>
<dbReference type="AlphaFoldDB" id="A0A3Q0JIL3"/>
<evidence type="ECO:0000313" key="12">
    <source>
        <dbReference type="Proteomes" id="UP000079169"/>
    </source>
</evidence>
<dbReference type="Pfam" id="PF00271">
    <property type="entry name" value="Helicase_C"/>
    <property type="match status" value="1"/>
</dbReference>
<dbReference type="EC" id="3.6.4.13" evidence="1"/>
<gene>
    <name evidence="13" type="primary">LOC103522094</name>
</gene>
<evidence type="ECO:0000256" key="8">
    <source>
        <dbReference type="SAM" id="MobiDB-lite"/>
    </source>
</evidence>
<comment type="similarity">
    <text evidence="7">Belongs to the DEAD box helicase family.</text>
</comment>
<keyword evidence="4 7" id="KW-0347">Helicase</keyword>
<dbReference type="InterPro" id="IPR011545">
    <property type="entry name" value="DEAD/DEAH_box_helicase_dom"/>
</dbReference>
<dbReference type="InterPro" id="IPR050079">
    <property type="entry name" value="DEAD_box_RNA_helicase"/>
</dbReference>
<feature type="compositionally biased region" description="Basic and acidic residues" evidence="8">
    <location>
        <begin position="475"/>
        <end position="497"/>
    </location>
</feature>
<dbReference type="SUPFAM" id="SSF52540">
    <property type="entry name" value="P-loop containing nucleoside triphosphate hydrolases"/>
    <property type="match status" value="1"/>
</dbReference>
<keyword evidence="12" id="KW-1185">Reference proteome</keyword>
<dbReference type="GO" id="GO:0003724">
    <property type="term" value="F:RNA helicase activity"/>
    <property type="evidence" value="ECO:0007669"/>
    <property type="project" value="UniProtKB-EC"/>
</dbReference>
<evidence type="ECO:0000256" key="1">
    <source>
        <dbReference type="ARBA" id="ARBA00012552"/>
    </source>
</evidence>
<protein>
    <recommendedName>
        <fullName evidence="1">RNA helicase</fullName>
        <ecNumber evidence="1">3.6.4.13</ecNumber>
    </recommendedName>
</protein>
<dbReference type="SMART" id="SM00490">
    <property type="entry name" value="HELICc"/>
    <property type="match status" value="1"/>
</dbReference>
<feature type="domain" description="DEAD-box RNA helicase Q" evidence="11">
    <location>
        <begin position="6"/>
        <end position="34"/>
    </location>
</feature>
<organism evidence="12 13">
    <name type="scientific">Diaphorina citri</name>
    <name type="common">Asian citrus psyllid</name>
    <dbReference type="NCBI Taxonomy" id="121845"/>
    <lineage>
        <taxon>Eukaryota</taxon>
        <taxon>Metazoa</taxon>
        <taxon>Ecdysozoa</taxon>
        <taxon>Arthropoda</taxon>
        <taxon>Hexapoda</taxon>
        <taxon>Insecta</taxon>
        <taxon>Pterygota</taxon>
        <taxon>Neoptera</taxon>
        <taxon>Paraneoptera</taxon>
        <taxon>Hemiptera</taxon>
        <taxon>Sternorrhyncha</taxon>
        <taxon>Psylloidea</taxon>
        <taxon>Psyllidae</taxon>
        <taxon>Diaphorininae</taxon>
        <taxon>Diaphorina</taxon>
    </lineage>
</organism>
<feature type="short sequence motif" description="Q motif" evidence="6">
    <location>
        <begin position="6"/>
        <end position="34"/>
    </location>
</feature>
<dbReference type="SMART" id="SM00487">
    <property type="entry name" value="DEXDc"/>
    <property type="match status" value="1"/>
</dbReference>
<feature type="domain" description="Helicase C-terminal" evidence="10">
    <location>
        <begin position="219"/>
        <end position="383"/>
    </location>
</feature>
<evidence type="ECO:0000256" key="4">
    <source>
        <dbReference type="ARBA" id="ARBA00022806"/>
    </source>
</evidence>
<dbReference type="Pfam" id="PF00270">
    <property type="entry name" value="DEAD"/>
    <property type="match status" value="1"/>
</dbReference>
<feature type="compositionally biased region" description="Basic and acidic residues" evidence="8">
    <location>
        <begin position="508"/>
        <end position="524"/>
    </location>
</feature>
<evidence type="ECO:0000313" key="13">
    <source>
        <dbReference type="RefSeq" id="XP_026688251.1"/>
    </source>
</evidence>
<evidence type="ECO:0000259" key="10">
    <source>
        <dbReference type="PROSITE" id="PS51194"/>
    </source>
</evidence>
<evidence type="ECO:0000256" key="6">
    <source>
        <dbReference type="PROSITE-ProRule" id="PRU00552"/>
    </source>
</evidence>
<evidence type="ECO:0000256" key="5">
    <source>
        <dbReference type="ARBA" id="ARBA00022840"/>
    </source>
</evidence>
<dbReference type="Gene3D" id="3.40.50.300">
    <property type="entry name" value="P-loop containing nucleotide triphosphate hydrolases"/>
    <property type="match status" value="2"/>
</dbReference>
<accession>A0A3Q0JIL3</accession>
<evidence type="ECO:0000256" key="3">
    <source>
        <dbReference type="ARBA" id="ARBA00022801"/>
    </source>
</evidence>
<dbReference type="Proteomes" id="UP000079169">
    <property type="component" value="Unplaced"/>
</dbReference>
<dbReference type="CTD" id="35917"/>
<feature type="region of interest" description="Disordered" evidence="8">
    <location>
        <begin position="558"/>
        <end position="585"/>
    </location>
</feature>
<dbReference type="InterPro" id="IPR000629">
    <property type="entry name" value="RNA-helicase_DEAD-box_CS"/>
</dbReference>
<dbReference type="PANTHER" id="PTHR47959">
    <property type="entry name" value="ATP-DEPENDENT RNA HELICASE RHLE-RELATED"/>
    <property type="match status" value="1"/>
</dbReference>
<dbReference type="PANTHER" id="PTHR47959:SF24">
    <property type="entry name" value="ATP-DEPENDENT RNA HELICASE"/>
    <property type="match status" value="1"/>
</dbReference>
<dbReference type="GeneID" id="103522094"/>
<keyword evidence="2 7" id="KW-0547">Nucleotide-binding</keyword>
<dbReference type="STRING" id="121845.A0A3Q0JIL3"/>
<dbReference type="InterPro" id="IPR014001">
    <property type="entry name" value="Helicase_ATP-bd"/>
</dbReference>
<dbReference type="CDD" id="cd17955">
    <property type="entry name" value="DEADc_DDX49"/>
    <property type="match status" value="1"/>
</dbReference>
<name>A0A3Q0JIL3_DIACI</name>
<dbReference type="PaxDb" id="121845-A0A3Q0JIL3"/>
<dbReference type="PROSITE" id="PS51192">
    <property type="entry name" value="HELICASE_ATP_BIND_1"/>
    <property type="match status" value="1"/>
</dbReference>
<evidence type="ECO:0000259" key="9">
    <source>
        <dbReference type="PROSITE" id="PS51192"/>
    </source>
</evidence>